<dbReference type="FunFam" id="3.30.40.10:FF:000006">
    <property type="entry name" value="CCR4-NOT transcription complex subunit 4"/>
    <property type="match status" value="1"/>
</dbReference>
<dbReference type="GO" id="GO:0008270">
    <property type="term" value="F:zinc ion binding"/>
    <property type="evidence" value="ECO:0007669"/>
    <property type="project" value="UniProtKB-KW"/>
</dbReference>
<evidence type="ECO:0000313" key="15">
    <source>
        <dbReference type="Proteomes" id="UP000242180"/>
    </source>
</evidence>
<protein>
    <recommendedName>
        <fullName evidence="16">RING-type domain-containing protein</fullName>
    </recommendedName>
</protein>
<dbReference type="Pfam" id="PF14570">
    <property type="entry name" value="zf-RING_4"/>
    <property type="match status" value="1"/>
</dbReference>
<dbReference type="InterPro" id="IPR001841">
    <property type="entry name" value="Znf_RING"/>
</dbReference>
<keyword evidence="3 9" id="KW-0863">Zinc-finger</keyword>
<feature type="compositionally biased region" description="Basic and acidic residues" evidence="10">
    <location>
        <begin position="1027"/>
        <end position="1040"/>
    </location>
</feature>
<keyword evidence="15" id="KW-1185">Reference proteome</keyword>
<feature type="compositionally biased region" description="Basic and acidic residues" evidence="10">
    <location>
        <begin position="500"/>
        <end position="513"/>
    </location>
</feature>
<feature type="region of interest" description="Disordered" evidence="10">
    <location>
        <begin position="214"/>
        <end position="605"/>
    </location>
</feature>
<feature type="compositionally biased region" description="Pro residues" evidence="10">
    <location>
        <begin position="452"/>
        <end position="464"/>
    </location>
</feature>
<feature type="compositionally biased region" description="Basic and acidic residues" evidence="10">
    <location>
        <begin position="413"/>
        <end position="425"/>
    </location>
</feature>
<dbReference type="SUPFAM" id="SSF54928">
    <property type="entry name" value="RNA-binding domain, RBD"/>
    <property type="match status" value="1"/>
</dbReference>
<feature type="compositionally biased region" description="Low complexity" evidence="10">
    <location>
        <begin position="787"/>
        <end position="796"/>
    </location>
</feature>
<dbReference type="AlphaFoldDB" id="A0A1X2HF22"/>
<dbReference type="OMA" id="FMLIRKN"/>
<feature type="compositionally biased region" description="Low complexity" evidence="10">
    <location>
        <begin position="1076"/>
        <end position="1097"/>
    </location>
</feature>
<comment type="subcellular location">
    <subcellularLocation>
        <location evidence="1">Nucleus</location>
    </subcellularLocation>
</comment>
<feature type="zinc finger region" description="C3H1-type" evidence="9">
    <location>
        <begin position="184"/>
        <end position="211"/>
    </location>
</feature>
<dbReference type="STRING" id="13706.A0A1X2HF22"/>
<feature type="compositionally biased region" description="Basic and acidic residues" evidence="10">
    <location>
        <begin position="435"/>
        <end position="444"/>
    </location>
</feature>
<evidence type="ECO:0000259" key="12">
    <source>
        <dbReference type="PROSITE" id="PS50102"/>
    </source>
</evidence>
<dbReference type="InterPro" id="IPR000504">
    <property type="entry name" value="RRM_dom"/>
</dbReference>
<feature type="compositionally biased region" description="Basic and acidic residues" evidence="10">
    <location>
        <begin position="543"/>
        <end position="558"/>
    </location>
</feature>
<accession>A0A1X2HF22</accession>
<feature type="compositionally biased region" description="Pro residues" evidence="10">
    <location>
        <begin position="797"/>
        <end position="825"/>
    </location>
</feature>
<dbReference type="GO" id="GO:0004842">
    <property type="term" value="F:ubiquitin-protein transferase activity"/>
    <property type="evidence" value="ECO:0007669"/>
    <property type="project" value="InterPro"/>
</dbReference>
<dbReference type="SUPFAM" id="SSF57850">
    <property type="entry name" value="RING/U-box"/>
    <property type="match status" value="1"/>
</dbReference>
<evidence type="ECO:0000259" key="13">
    <source>
        <dbReference type="PROSITE" id="PS50103"/>
    </source>
</evidence>
<feature type="compositionally biased region" description="Basic and acidic residues" evidence="10">
    <location>
        <begin position="479"/>
        <end position="491"/>
    </location>
</feature>
<evidence type="ECO:0000256" key="8">
    <source>
        <dbReference type="PROSITE-ProRule" id="PRU00176"/>
    </source>
</evidence>
<dbReference type="CDD" id="cd12438">
    <property type="entry name" value="RRM_CNOT4"/>
    <property type="match status" value="1"/>
</dbReference>
<keyword evidence="5 8" id="KW-0694">RNA-binding</keyword>
<dbReference type="InterPro" id="IPR035979">
    <property type="entry name" value="RBD_domain_sf"/>
</dbReference>
<evidence type="ECO:0000256" key="6">
    <source>
        <dbReference type="ARBA" id="ARBA00023054"/>
    </source>
</evidence>
<dbReference type="SMART" id="SM00360">
    <property type="entry name" value="RRM"/>
    <property type="match status" value="1"/>
</dbReference>
<dbReference type="Pfam" id="PF00076">
    <property type="entry name" value="RRM_1"/>
    <property type="match status" value="1"/>
</dbReference>
<reference evidence="14 15" key="1">
    <citation type="submission" date="2016-07" db="EMBL/GenBank/DDBJ databases">
        <title>Pervasive Adenine N6-methylation of Active Genes in Fungi.</title>
        <authorList>
            <consortium name="DOE Joint Genome Institute"/>
            <person name="Mondo S.J."/>
            <person name="Dannebaum R.O."/>
            <person name="Kuo R.C."/>
            <person name="Labutti K."/>
            <person name="Haridas S."/>
            <person name="Kuo A."/>
            <person name="Salamov A."/>
            <person name="Ahrendt S.R."/>
            <person name="Lipzen A."/>
            <person name="Sullivan W."/>
            <person name="Andreopoulos W.B."/>
            <person name="Clum A."/>
            <person name="Lindquist E."/>
            <person name="Daum C."/>
            <person name="Ramamoorthy G.K."/>
            <person name="Gryganskyi A."/>
            <person name="Culley D."/>
            <person name="Magnuson J.K."/>
            <person name="James T.Y."/>
            <person name="O'Malley M.A."/>
            <person name="Stajich J.E."/>
            <person name="Spatafora J.W."/>
            <person name="Visel A."/>
            <person name="Grigoriev I.V."/>
        </authorList>
    </citation>
    <scope>NUCLEOTIDE SEQUENCE [LARGE SCALE GENOMIC DNA]</scope>
    <source>
        <strain evidence="14 15">NRRL 2496</strain>
    </source>
</reference>
<feature type="compositionally biased region" description="Low complexity" evidence="10">
    <location>
        <begin position="246"/>
        <end position="270"/>
    </location>
</feature>
<dbReference type="InterPro" id="IPR013083">
    <property type="entry name" value="Znf_RING/FYVE/PHD"/>
</dbReference>
<evidence type="ECO:0000256" key="4">
    <source>
        <dbReference type="ARBA" id="ARBA00022833"/>
    </source>
</evidence>
<dbReference type="Proteomes" id="UP000242180">
    <property type="component" value="Unassembled WGS sequence"/>
</dbReference>
<feature type="region of interest" description="Disordered" evidence="10">
    <location>
        <begin position="714"/>
        <end position="759"/>
    </location>
</feature>
<keyword evidence="4 9" id="KW-0862">Zinc</keyword>
<evidence type="ECO:0000256" key="3">
    <source>
        <dbReference type="ARBA" id="ARBA00022771"/>
    </source>
</evidence>
<feature type="compositionally biased region" description="Pro residues" evidence="10">
    <location>
        <begin position="1117"/>
        <end position="1130"/>
    </location>
</feature>
<keyword evidence="6" id="KW-0175">Coiled coil</keyword>
<feature type="compositionally biased region" description="Polar residues" evidence="10">
    <location>
        <begin position="219"/>
        <end position="238"/>
    </location>
</feature>
<evidence type="ECO:0008006" key="16">
    <source>
        <dbReference type="Google" id="ProtNLM"/>
    </source>
</evidence>
<dbReference type="InterPro" id="IPR039515">
    <property type="entry name" value="NOT4_mRING-HC-C4C4"/>
</dbReference>
<evidence type="ECO:0000256" key="7">
    <source>
        <dbReference type="ARBA" id="ARBA00023242"/>
    </source>
</evidence>
<dbReference type="SMART" id="SM00361">
    <property type="entry name" value="RRM_1"/>
    <property type="match status" value="1"/>
</dbReference>
<comment type="caution">
    <text evidence="14">The sequence shown here is derived from an EMBL/GenBank/DDBJ whole genome shotgun (WGS) entry which is preliminary data.</text>
</comment>
<dbReference type="InterPro" id="IPR034261">
    <property type="entry name" value="CNOT4_RRM"/>
</dbReference>
<dbReference type="InterPro" id="IPR039780">
    <property type="entry name" value="Mot2"/>
</dbReference>
<dbReference type="GO" id="GO:0030014">
    <property type="term" value="C:CCR4-NOT complex"/>
    <property type="evidence" value="ECO:0007669"/>
    <property type="project" value="InterPro"/>
</dbReference>
<dbReference type="InParanoid" id="A0A1X2HF22"/>
<feature type="compositionally biased region" description="Polar residues" evidence="10">
    <location>
        <begin position="367"/>
        <end position="377"/>
    </location>
</feature>
<dbReference type="PROSITE" id="PS50089">
    <property type="entry name" value="ZF_RING_2"/>
    <property type="match status" value="1"/>
</dbReference>
<dbReference type="PROSITE" id="PS50102">
    <property type="entry name" value="RRM"/>
    <property type="match status" value="1"/>
</dbReference>
<organism evidence="14 15">
    <name type="scientific">Syncephalastrum racemosum</name>
    <name type="common">Filamentous fungus</name>
    <dbReference type="NCBI Taxonomy" id="13706"/>
    <lineage>
        <taxon>Eukaryota</taxon>
        <taxon>Fungi</taxon>
        <taxon>Fungi incertae sedis</taxon>
        <taxon>Mucoromycota</taxon>
        <taxon>Mucoromycotina</taxon>
        <taxon>Mucoromycetes</taxon>
        <taxon>Mucorales</taxon>
        <taxon>Syncephalastraceae</taxon>
        <taxon>Syncephalastrum</taxon>
    </lineage>
</organism>
<feature type="compositionally biased region" description="Low complexity" evidence="10">
    <location>
        <begin position="312"/>
        <end position="321"/>
    </location>
</feature>
<dbReference type="CDD" id="cd16618">
    <property type="entry name" value="mRING-HC-C4C4_CNOT4"/>
    <property type="match status" value="1"/>
</dbReference>
<dbReference type="GO" id="GO:0003723">
    <property type="term" value="F:RNA binding"/>
    <property type="evidence" value="ECO:0007669"/>
    <property type="project" value="UniProtKB-UniRule"/>
</dbReference>
<feature type="domain" description="RING-type" evidence="11">
    <location>
        <begin position="10"/>
        <end position="53"/>
    </location>
</feature>
<evidence type="ECO:0000256" key="10">
    <source>
        <dbReference type="SAM" id="MobiDB-lite"/>
    </source>
</evidence>
<feature type="compositionally biased region" description="Pro residues" evidence="10">
    <location>
        <begin position="293"/>
        <end position="311"/>
    </location>
</feature>
<dbReference type="GO" id="GO:0016567">
    <property type="term" value="P:protein ubiquitination"/>
    <property type="evidence" value="ECO:0007669"/>
    <property type="project" value="TreeGrafter"/>
</dbReference>
<dbReference type="Gene3D" id="3.30.40.10">
    <property type="entry name" value="Zinc/RING finger domain, C3HC4 (zinc finger)"/>
    <property type="match status" value="1"/>
</dbReference>
<evidence type="ECO:0000259" key="11">
    <source>
        <dbReference type="PROSITE" id="PS50089"/>
    </source>
</evidence>
<dbReference type="EMBL" id="MCGN01000004">
    <property type="protein sequence ID" value="ORY97502.1"/>
    <property type="molecule type" value="Genomic_DNA"/>
</dbReference>
<keyword evidence="2 9" id="KW-0479">Metal-binding</keyword>
<dbReference type="InterPro" id="IPR003954">
    <property type="entry name" value="RRM_euk-type"/>
</dbReference>
<dbReference type="InterPro" id="IPR000571">
    <property type="entry name" value="Znf_CCCH"/>
</dbReference>
<feature type="region of interest" description="Disordered" evidence="10">
    <location>
        <begin position="775"/>
        <end position="1210"/>
    </location>
</feature>
<name>A0A1X2HF22_SYNRA</name>
<feature type="compositionally biased region" description="Pro residues" evidence="10">
    <location>
        <begin position="1160"/>
        <end position="1175"/>
    </location>
</feature>
<evidence type="ECO:0000256" key="1">
    <source>
        <dbReference type="ARBA" id="ARBA00004123"/>
    </source>
</evidence>
<dbReference type="PANTHER" id="PTHR12603">
    <property type="entry name" value="CCR4-NOT TRANSCRIPTION COMPLEX RELATED"/>
    <property type="match status" value="1"/>
</dbReference>
<dbReference type="GO" id="GO:0005634">
    <property type="term" value="C:nucleus"/>
    <property type="evidence" value="ECO:0007669"/>
    <property type="project" value="UniProtKB-SubCell"/>
</dbReference>
<feature type="domain" description="C3H1-type" evidence="13">
    <location>
        <begin position="184"/>
        <end position="211"/>
    </location>
</feature>
<evidence type="ECO:0000313" key="14">
    <source>
        <dbReference type="EMBL" id="ORY97502.1"/>
    </source>
</evidence>
<dbReference type="Gene3D" id="3.30.70.330">
    <property type="match status" value="1"/>
</dbReference>
<feature type="domain" description="RRM" evidence="12">
    <location>
        <begin position="105"/>
        <end position="187"/>
    </location>
</feature>
<evidence type="ECO:0000256" key="9">
    <source>
        <dbReference type="PROSITE-ProRule" id="PRU00723"/>
    </source>
</evidence>
<feature type="compositionally biased region" description="Polar residues" evidence="10">
    <location>
        <begin position="276"/>
        <end position="287"/>
    </location>
</feature>
<feature type="compositionally biased region" description="Basic residues" evidence="10">
    <location>
        <begin position="394"/>
        <end position="412"/>
    </location>
</feature>
<gene>
    <name evidence="14" type="ORF">BCR43DRAFT_472648</name>
</gene>
<evidence type="ECO:0000256" key="5">
    <source>
        <dbReference type="ARBA" id="ARBA00022884"/>
    </source>
</evidence>
<dbReference type="PROSITE" id="PS50103">
    <property type="entry name" value="ZF_C3H1"/>
    <property type="match status" value="1"/>
</dbReference>
<evidence type="ECO:0000256" key="2">
    <source>
        <dbReference type="ARBA" id="ARBA00022723"/>
    </source>
</evidence>
<feature type="compositionally biased region" description="Basic and acidic residues" evidence="10">
    <location>
        <begin position="578"/>
        <end position="587"/>
    </location>
</feature>
<proteinExistence type="predicted"/>
<dbReference type="PANTHER" id="PTHR12603:SF0">
    <property type="entry name" value="CCR4-NOT TRANSCRIPTION COMPLEX SUBUNIT 4"/>
    <property type="match status" value="1"/>
</dbReference>
<dbReference type="OrthoDB" id="1923159at2759"/>
<sequence>MMSDDEDLDCPLCMEEFDIADRNFRPCPCGYQICRFCWHHIKSNLNGRCPACRRIYTDQIVEFVPVSADEVIRLKREKKEKERQQRELKDSSRRHLSNVRVVQKNLVYVLGLPPKYTTTESDFFRKYGKVTKLVVSKRSAQQSSTNGPSLSGIYVTFARKEDAARAIADINGSNHDGRSVRASYGTTKYCTYYLRHMACPNPNCMYLHEPGDETDSYNKENPSVGNKHPSSSAGQQVYPNKRVVPSAGTAASATPSSSATTTTATTATATLKTPLRPSTSTDSQNARKGSPWAPIPKVVPPPPRPTSPPPAAAAAVAASSPAPSPSVPKQQRPKPVTTTPDMSPAKPIAIEKKPALPATASWGKGQNMASSCDSTITPDHFGPSLSDALSAQPKTKRSPTIPKKKDKKKTKMVRLEEFEESERAAKRASTAKPAETPEVKRSRQENPWQINMPPPQPATAPAPAPTSAAASAPENMDVDADRNDENEKEPAVVDEVMPAVDKKEADERDRAMDDVQVPKQDAEVSKEVPESETESAHVVPEATSHEEEAHEEPKESVDQQKLQGTTQEKDEEEEEEIREGPSEHEGADLVQSPVANTKTAEKPSFANYVLGNFDIDDVDDDFAEAMEGARGLSSLKDDDIFEFDPIDYSRERAQLEISEKVQDEHFDSKAALSQFDSPLEPLGSLSANFVHNDLDSPEQQRMAVARDDPLVQPRLRHFNDVPPPPHLEGRLSQGPPPGIGVPPDWHPPRFDPFNGQDPSLQRRLLHSQQMLEASGLFNGFPRPPPMFGFTPPDFRQGPPPQQPPPGIFPPPPQAAAPPAPPPPPGMMRANMMNLPPGLGAQQPSSMDSPEVADLGNDMQNMNLHRPPPPHPHHHHHRPSPSLRSPENPSVRSMQDDFRALLPNVNISFGPLGNEAPAPRTPPRMFASKPHTPASDDSALPRRISDSYSVNGPLPPQQPPQQQEPMPARLGDYFAPPSQDKVLFGHKPNEGETPGYPEPPRSDVKQEAQNFFGEFLRRAAASSAESPSSKEETNAHDRPPFHDPAIMSMRLSGAERPAQPGVRTETQNAFLQILDGRASQPQSQSQHQHQQQQQARPPDMSRFPMRSPDNGMGMFMHGPPPQQQRPPPPPMGFQDQGRFMPAFGEPQPPPMMQHHPRPMHDGPPPPGLMRPPPPPFAMQMQMEMGYRGPPQQQQQQQNGRMGNMPPGLFSG</sequence>
<feature type="compositionally biased region" description="Basic and acidic residues" evidence="10">
    <location>
        <begin position="520"/>
        <end position="529"/>
    </location>
</feature>
<keyword evidence="7" id="KW-0539">Nucleus</keyword>
<dbReference type="InterPro" id="IPR012677">
    <property type="entry name" value="Nucleotide-bd_a/b_plait_sf"/>
</dbReference>